<gene>
    <name evidence="6" type="ORF">JOE57_000134</name>
</gene>
<dbReference type="InterPro" id="IPR036390">
    <property type="entry name" value="WH_DNA-bd_sf"/>
</dbReference>
<feature type="domain" description="HTH marR-type" evidence="5">
    <location>
        <begin position="13"/>
        <end position="140"/>
    </location>
</feature>
<evidence type="ECO:0000313" key="7">
    <source>
        <dbReference type="Proteomes" id="UP000704762"/>
    </source>
</evidence>
<sequence length="168" mass="18180">MCSSELSVPTSAHVDVARTLVRTARMLDRVDSGLTLPQYRLLTLLDAGDERSTALAERLAVSKPAISTAVEVLACLGHVRRRSDDGDRRASWLQITDAGREALGRADRAYAERLAEVTGRMDDPSAFVSCFAAFASALDTDLSERRAGRRTPQPPAYRPPAPEGARTA</sequence>
<keyword evidence="2 6" id="KW-0238">DNA-binding</keyword>
<evidence type="ECO:0000256" key="4">
    <source>
        <dbReference type="SAM" id="MobiDB-lite"/>
    </source>
</evidence>
<keyword evidence="3" id="KW-0804">Transcription</keyword>
<keyword evidence="1" id="KW-0805">Transcription regulation</keyword>
<dbReference type="SUPFAM" id="SSF46785">
    <property type="entry name" value="Winged helix' DNA-binding domain"/>
    <property type="match status" value="1"/>
</dbReference>
<dbReference type="InterPro" id="IPR036388">
    <property type="entry name" value="WH-like_DNA-bd_sf"/>
</dbReference>
<evidence type="ECO:0000313" key="6">
    <source>
        <dbReference type="EMBL" id="MBM7797213.1"/>
    </source>
</evidence>
<protein>
    <submittedName>
        <fullName evidence="6">DNA-binding MarR family transcriptional regulator</fullName>
    </submittedName>
</protein>
<evidence type="ECO:0000256" key="3">
    <source>
        <dbReference type="ARBA" id="ARBA00023163"/>
    </source>
</evidence>
<dbReference type="PANTHER" id="PTHR33164">
    <property type="entry name" value="TRANSCRIPTIONAL REGULATOR, MARR FAMILY"/>
    <property type="match status" value="1"/>
</dbReference>
<dbReference type="SMART" id="SM00347">
    <property type="entry name" value="HTH_MARR"/>
    <property type="match status" value="1"/>
</dbReference>
<feature type="region of interest" description="Disordered" evidence="4">
    <location>
        <begin position="142"/>
        <end position="168"/>
    </location>
</feature>
<dbReference type="Gene3D" id="1.10.10.10">
    <property type="entry name" value="Winged helix-like DNA-binding domain superfamily/Winged helix DNA-binding domain"/>
    <property type="match status" value="1"/>
</dbReference>
<proteinExistence type="predicted"/>
<name>A0ABS2RER0_9ACTN</name>
<dbReference type="PROSITE" id="PS50995">
    <property type="entry name" value="HTH_MARR_2"/>
    <property type="match status" value="1"/>
</dbReference>
<evidence type="ECO:0000259" key="5">
    <source>
        <dbReference type="PROSITE" id="PS50995"/>
    </source>
</evidence>
<evidence type="ECO:0000256" key="1">
    <source>
        <dbReference type="ARBA" id="ARBA00023015"/>
    </source>
</evidence>
<comment type="caution">
    <text evidence="6">The sequence shown here is derived from an EMBL/GenBank/DDBJ whole genome shotgun (WGS) entry which is preliminary data.</text>
</comment>
<dbReference type="GO" id="GO:0003677">
    <property type="term" value="F:DNA binding"/>
    <property type="evidence" value="ECO:0007669"/>
    <property type="project" value="UniProtKB-KW"/>
</dbReference>
<dbReference type="InterPro" id="IPR000835">
    <property type="entry name" value="HTH_MarR-typ"/>
</dbReference>
<dbReference type="EMBL" id="JAFBCF010000001">
    <property type="protein sequence ID" value="MBM7797213.1"/>
    <property type="molecule type" value="Genomic_DNA"/>
</dbReference>
<organism evidence="6 7">
    <name type="scientific">Microlunatus panaciterrae</name>
    <dbReference type="NCBI Taxonomy" id="400768"/>
    <lineage>
        <taxon>Bacteria</taxon>
        <taxon>Bacillati</taxon>
        <taxon>Actinomycetota</taxon>
        <taxon>Actinomycetes</taxon>
        <taxon>Propionibacteriales</taxon>
        <taxon>Propionibacteriaceae</taxon>
        <taxon>Microlunatus</taxon>
    </lineage>
</organism>
<dbReference type="Proteomes" id="UP000704762">
    <property type="component" value="Unassembled WGS sequence"/>
</dbReference>
<accession>A0ABS2RER0</accession>
<dbReference type="PROSITE" id="PS01117">
    <property type="entry name" value="HTH_MARR_1"/>
    <property type="match status" value="1"/>
</dbReference>
<keyword evidence="7" id="KW-1185">Reference proteome</keyword>
<reference evidence="6 7" key="1">
    <citation type="submission" date="2021-01" db="EMBL/GenBank/DDBJ databases">
        <title>Sequencing the genomes of 1000 actinobacteria strains.</title>
        <authorList>
            <person name="Klenk H.-P."/>
        </authorList>
    </citation>
    <scope>NUCLEOTIDE SEQUENCE [LARGE SCALE GENOMIC DNA]</scope>
    <source>
        <strain evidence="6 7">DSM 18662</strain>
    </source>
</reference>
<dbReference type="RefSeq" id="WP_204915935.1">
    <property type="nucleotide sequence ID" value="NZ_BAAAQP010000003.1"/>
</dbReference>
<dbReference type="Pfam" id="PF12802">
    <property type="entry name" value="MarR_2"/>
    <property type="match status" value="1"/>
</dbReference>
<feature type="compositionally biased region" description="Pro residues" evidence="4">
    <location>
        <begin position="152"/>
        <end position="162"/>
    </location>
</feature>
<dbReference type="InterPro" id="IPR023187">
    <property type="entry name" value="Tscrpt_reg_MarR-type_CS"/>
</dbReference>
<dbReference type="PANTHER" id="PTHR33164:SF104">
    <property type="entry name" value="TRANSCRIPTIONAL REGULATORY PROTEIN"/>
    <property type="match status" value="1"/>
</dbReference>
<dbReference type="InterPro" id="IPR039422">
    <property type="entry name" value="MarR/SlyA-like"/>
</dbReference>
<evidence type="ECO:0000256" key="2">
    <source>
        <dbReference type="ARBA" id="ARBA00023125"/>
    </source>
</evidence>